<dbReference type="CDD" id="cd05288">
    <property type="entry name" value="PGDH"/>
    <property type="match status" value="1"/>
</dbReference>
<proteinExistence type="predicted"/>
<accession>A0A6N6VU97</accession>
<dbReference type="Pfam" id="PF16884">
    <property type="entry name" value="ADH_N_2"/>
    <property type="match status" value="1"/>
</dbReference>
<keyword evidence="1" id="KW-0560">Oxidoreductase</keyword>
<feature type="domain" description="Enoyl reductase (ER)" evidence="2">
    <location>
        <begin position="15"/>
        <end position="334"/>
    </location>
</feature>
<dbReference type="Gene3D" id="3.40.50.720">
    <property type="entry name" value="NAD(P)-binding Rossmann-like Domain"/>
    <property type="match status" value="1"/>
</dbReference>
<protein>
    <submittedName>
        <fullName evidence="3">Zinc-binding dehydrogenase</fullName>
    </submittedName>
</protein>
<dbReference type="OrthoDB" id="9805663at2"/>
<organism evidence="3 4">
    <name type="scientific">Silvanigrella paludirubra</name>
    <dbReference type="NCBI Taxonomy" id="2499159"/>
    <lineage>
        <taxon>Bacteria</taxon>
        <taxon>Pseudomonadati</taxon>
        <taxon>Bdellovibrionota</taxon>
        <taxon>Oligoflexia</taxon>
        <taxon>Silvanigrellales</taxon>
        <taxon>Silvanigrellaceae</taxon>
        <taxon>Silvanigrella</taxon>
    </lineage>
</organism>
<dbReference type="Proteomes" id="UP000437748">
    <property type="component" value="Unassembled WGS sequence"/>
</dbReference>
<dbReference type="InterPro" id="IPR013149">
    <property type="entry name" value="ADH-like_C"/>
</dbReference>
<dbReference type="EMBL" id="WFLM01000003">
    <property type="protein sequence ID" value="KAB8039231.1"/>
    <property type="molecule type" value="Genomic_DNA"/>
</dbReference>
<evidence type="ECO:0000256" key="1">
    <source>
        <dbReference type="ARBA" id="ARBA00023002"/>
    </source>
</evidence>
<comment type="caution">
    <text evidence="3">The sequence shown here is derived from an EMBL/GenBank/DDBJ whole genome shotgun (WGS) entry which is preliminary data.</text>
</comment>
<evidence type="ECO:0000259" key="2">
    <source>
        <dbReference type="SMART" id="SM00829"/>
    </source>
</evidence>
<dbReference type="FunFam" id="3.40.50.720:FF:000121">
    <property type="entry name" value="Prostaglandin reductase 2"/>
    <property type="match status" value="1"/>
</dbReference>
<evidence type="ECO:0000313" key="4">
    <source>
        <dbReference type="Proteomes" id="UP000437748"/>
    </source>
</evidence>
<dbReference type="SUPFAM" id="SSF51735">
    <property type="entry name" value="NAD(P)-binding Rossmann-fold domains"/>
    <property type="match status" value="1"/>
</dbReference>
<dbReference type="InterPro" id="IPR045010">
    <property type="entry name" value="MDR_fam"/>
</dbReference>
<dbReference type="InterPro" id="IPR011032">
    <property type="entry name" value="GroES-like_sf"/>
</dbReference>
<gene>
    <name evidence="3" type="ORF">GCL60_07575</name>
</gene>
<dbReference type="PANTHER" id="PTHR43205">
    <property type="entry name" value="PROSTAGLANDIN REDUCTASE"/>
    <property type="match status" value="1"/>
</dbReference>
<dbReference type="InterPro" id="IPR036291">
    <property type="entry name" value="NAD(P)-bd_dom_sf"/>
</dbReference>
<dbReference type="AlphaFoldDB" id="A0A6N6VU97"/>
<keyword evidence="4" id="KW-1185">Reference proteome</keyword>
<dbReference type="InterPro" id="IPR041694">
    <property type="entry name" value="ADH_N_2"/>
</dbReference>
<dbReference type="SMART" id="SM00829">
    <property type="entry name" value="PKS_ER"/>
    <property type="match status" value="1"/>
</dbReference>
<dbReference type="GO" id="GO:0016628">
    <property type="term" value="F:oxidoreductase activity, acting on the CH-CH group of donors, NAD or NADP as acceptor"/>
    <property type="evidence" value="ECO:0007669"/>
    <property type="project" value="InterPro"/>
</dbReference>
<dbReference type="Gene3D" id="3.90.180.10">
    <property type="entry name" value="Medium-chain alcohol dehydrogenases, catalytic domain"/>
    <property type="match status" value="1"/>
</dbReference>
<dbReference type="SUPFAM" id="SSF50129">
    <property type="entry name" value="GroES-like"/>
    <property type="match status" value="1"/>
</dbReference>
<dbReference type="Pfam" id="PF00107">
    <property type="entry name" value="ADH_zinc_N"/>
    <property type="match status" value="1"/>
</dbReference>
<sequence>MNLSKEIHLASRPIGLPKLNDFILVEKKIPEVKEEEVLVQNIWMSVDPYMRGRMDDSPSYIPPFKLDSPLEGSAIGKVISSKSTKFTEGEYVISMFGWREAFVSQAKYLKKLNLTDMPNSLPIELHLSILGNAGLTAYAALFRIANLKPSEKVFISGATGAVGSVACALAKSIGCYVVGTAGSEEKRKWLEKELKIDVAINYNDTRFSESITQAFPQGIDVYLENAGGEQLRVALDNMKQFGRIAFSGMIDGYNNVTQKPGPSNLFQIIKKSLKLEGFISTNHQDLNESFLNCAYQLLNSGKLKWNHSVSEGIESSPQAMIDLFTGKSFGKTLVKLSAS</sequence>
<dbReference type="InterPro" id="IPR020843">
    <property type="entry name" value="ER"/>
</dbReference>
<reference evidence="3 4" key="1">
    <citation type="submission" date="2019-10" db="EMBL/GenBank/DDBJ databases">
        <title>New species of Slilvanegrellaceae.</title>
        <authorList>
            <person name="Pitt A."/>
            <person name="Hahn M.W."/>
        </authorList>
    </citation>
    <scope>NUCLEOTIDE SEQUENCE [LARGE SCALE GENOMIC DNA]</scope>
    <source>
        <strain evidence="3 4">SP-Ram-0.45-NSY-1</strain>
    </source>
</reference>
<dbReference type="PANTHER" id="PTHR43205:SF7">
    <property type="entry name" value="PROSTAGLANDIN REDUCTASE 1"/>
    <property type="match status" value="1"/>
</dbReference>
<evidence type="ECO:0000313" key="3">
    <source>
        <dbReference type="EMBL" id="KAB8039231.1"/>
    </source>
</evidence>
<name>A0A6N6VU97_9BACT</name>